<gene>
    <name evidence="7" type="ORF">HMPREF9233_01119</name>
</gene>
<reference evidence="7 8" key="1">
    <citation type="submission" date="2012-09" db="EMBL/GenBank/DDBJ databases">
        <title>The Genome Sequence of Actinobaculum massiliae ACS-171-V-COL2.</title>
        <authorList>
            <consortium name="The Broad Institute Genome Sequencing Platform"/>
            <person name="Earl A."/>
            <person name="Ward D."/>
            <person name="Feldgarden M."/>
            <person name="Gevers D."/>
            <person name="Saerens B."/>
            <person name="Vaneechoutte M."/>
            <person name="Walker B."/>
            <person name="Young S.K."/>
            <person name="Zeng Q."/>
            <person name="Gargeya S."/>
            <person name="Fitzgerald M."/>
            <person name="Haas B."/>
            <person name="Abouelleil A."/>
            <person name="Alvarado L."/>
            <person name="Arachchi H.M."/>
            <person name="Berlin A."/>
            <person name="Chapman S.B."/>
            <person name="Goldberg J."/>
            <person name="Griggs A."/>
            <person name="Gujja S."/>
            <person name="Hansen M."/>
            <person name="Howarth C."/>
            <person name="Imamovic A."/>
            <person name="Larimer J."/>
            <person name="McCowen C."/>
            <person name="Montmayeur A."/>
            <person name="Murphy C."/>
            <person name="Neiman D."/>
            <person name="Pearson M."/>
            <person name="Priest M."/>
            <person name="Roberts A."/>
            <person name="Saif S."/>
            <person name="Shea T."/>
            <person name="Sisk P."/>
            <person name="Sykes S."/>
            <person name="Wortman J."/>
            <person name="Nusbaum C."/>
            <person name="Birren B."/>
        </authorList>
    </citation>
    <scope>NUCLEOTIDE SEQUENCE [LARGE SCALE GENOMIC DNA]</scope>
    <source>
        <strain evidence="8">ACS-171-V-Col2</strain>
    </source>
</reference>
<dbReference type="Proteomes" id="UP000009888">
    <property type="component" value="Unassembled WGS sequence"/>
</dbReference>
<dbReference type="PATRIC" id="fig|883066.3.peg.1176"/>
<dbReference type="Pfam" id="PF12698">
    <property type="entry name" value="ABC2_membrane_3"/>
    <property type="match status" value="1"/>
</dbReference>
<dbReference type="PANTHER" id="PTHR43471:SF3">
    <property type="entry name" value="ABC TRANSPORTER PERMEASE PROTEIN NATB"/>
    <property type="match status" value="1"/>
</dbReference>
<evidence type="ECO:0000313" key="7">
    <source>
        <dbReference type="EMBL" id="EKU94981.1"/>
    </source>
</evidence>
<comment type="caution">
    <text evidence="7">The sequence shown here is derived from an EMBL/GenBank/DDBJ whole genome shotgun (WGS) entry which is preliminary data.</text>
</comment>
<comment type="subcellular location">
    <subcellularLocation>
        <location evidence="1">Membrane</location>
        <topology evidence="1">Multi-pass membrane protein</topology>
    </subcellularLocation>
</comment>
<dbReference type="InterPro" id="IPR013525">
    <property type="entry name" value="ABC2_TM"/>
</dbReference>
<evidence type="ECO:0000256" key="2">
    <source>
        <dbReference type="ARBA" id="ARBA00022692"/>
    </source>
</evidence>
<evidence type="ECO:0000256" key="1">
    <source>
        <dbReference type="ARBA" id="ARBA00004141"/>
    </source>
</evidence>
<accession>K9EGI3</accession>
<feature type="transmembrane region" description="Helical" evidence="5">
    <location>
        <begin position="362"/>
        <end position="383"/>
    </location>
</feature>
<organism evidence="7 8">
    <name type="scientific">Actinobaculum massiliense ACS-171-V-Col2</name>
    <dbReference type="NCBI Taxonomy" id="883066"/>
    <lineage>
        <taxon>Bacteria</taxon>
        <taxon>Bacillati</taxon>
        <taxon>Actinomycetota</taxon>
        <taxon>Actinomycetes</taxon>
        <taxon>Actinomycetales</taxon>
        <taxon>Actinomycetaceae</taxon>
        <taxon>Actinobaculum</taxon>
    </lineage>
</organism>
<keyword evidence="8" id="KW-1185">Reference proteome</keyword>
<feature type="transmembrane region" description="Helical" evidence="5">
    <location>
        <begin position="228"/>
        <end position="255"/>
    </location>
</feature>
<feature type="transmembrane region" description="Helical" evidence="5">
    <location>
        <begin position="267"/>
        <end position="290"/>
    </location>
</feature>
<dbReference type="RefSeq" id="WP_007001325.1">
    <property type="nucleotide sequence ID" value="NZ_JH992955.1"/>
</dbReference>
<dbReference type="GO" id="GO:0016020">
    <property type="term" value="C:membrane"/>
    <property type="evidence" value="ECO:0007669"/>
    <property type="project" value="UniProtKB-SubCell"/>
</dbReference>
<keyword evidence="3 5" id="KW-1133">Transmembrane helix</keyword>
<evidence type="ECO:0000259" key="6">
    <source>
        <dbReference type="Pfam" id="PF12698"/>
    </source>
</evidence>
<dbReference type="EMBL" id="AGWL01000006">
    <property type="protein sequence ID" value="EKU94981.1"/>
    <property type="molecule type" value="Genomic_DNA"/>
</dbReference>
<keyword evidence="2 5" id="KW-0812">Transmembrane</keyword>
<dbReference type="eggNOG" id="COG1668">
    <property type="taxonomic scope" value="Bacteria"/>
</dbReference>
<evidence type="ECO:0000256" key="5">
    <source>
        <dbReference type="SAM" id="Phobius"/>
    </source>
</evidence>
<name>K9EGI3_9ACTO</name>
<sequence length="404" mass="42520">MLGIIFKREFRTTFTSKGNIIGTLIIVLLLLAAGVAGRFLLPSNQASDEGPVSDKPDVALTQPAMMLLPYLEQQGIDAVVVPETTAQELVSKDEPIADVAIGGSAAAPEIYADGNGGVRFVEPVRQAATLYLLREEAEGVSPEVITQVMALNGLTAKDVSATEADSASIFDTNPIPVIAGIIGSSLVFFMVASGLGAIPSGVVEEKSSRVVEIVLTTVRPRTLLLGKVLGIGVATLLTMLIYLATAIVAAFIAGVVPDLGFITSSGLGFVIAVSIIWIPLGYLTVAALAGGVAATVSRQEDLASILTPQIFLQFIPFYLVIFAGPTQVEETWFKVISYIPGFAGYAMPLRAGAGTTNWMEQLIAIGLSVVGIILLARLGGAIYERSILRMGERVKLTQIFRKAA</sequence>
<keyword evidence="4 5" id="KW-0472">Membrane</keyword>
<feature type="domain" description="ABC-2 type transporter transmembrane" evidence="6">
    <location>
        <begin position="155"/>
        <end position="376"/>
    </location>
</feature>
<evidence type="ECO:0000256" key="4">
    <source>
        <dbReference type="ARBA" id="ARBA00023136"/>
    </source>
</evidence>
<dbReference type="STRING" id="202789.GCA_001457435_00997"/>
<dbReference type="GO" id="GO:0140359">
    <property type="term" value="F:ABC-type transporter activity"/>
    <property type="evidence" value="ECO:0007669"/>
    <property type="project" value="InterPro"/>
</dbReference>
<dbReference type="AlphaFoldDB" id="K9EGI3"/>
<evidence type="ECO:0000313" key="8">
    <source>
        <dbReference type="Proteomes" id="UP000009888"/>
    </source>
</evidence>
<dbReference type="PANTHER" id="PTHR43471">
    <property type="entry name" value="ABC TRANSPORTER PERMEASE"/>
    <property type="match status" value="1"/>
</dbReference>
<protein>
    <recommendedName>
        <fullName evidence="6">ABC-2 type transporter transmembrane domain-containing protein</fullName>
    </recommendedName>
</protein>
<feature type="transmembrane region" description="Helical" evidence="5">
    <location>
        <begin position="175"/>
        <end position="198"/>
    </location>
</feature>
<proteinExistence type="predicted"/>
<dbReference type="HOGENOM" id="CLU_046841_3_0_11"/>
<evidence type="ECO:0000256" key="3">
    <source>
        <dbReference type="ARBA" id="ARBA00022989"/>
    </source>
</evidence>
<feature type="transmembrane region" description="Helical" evidence="5">
    <location>
        <begin position="20"/>
        <end position="41"/>
    </location>
</feature>
<feature type="transmembrane region" description="Helical" evidence="5">
    <location>
        <begin position="302"/>
        <end position="324"/>
    </location>
</feature>